<comment type="caution">
    <text evidence="2">The sequence shown here is derived from an EMBL/GenBank/DDBJ whole genome shotgun (WGS) entry which is preliminary data.</text>
</comment>
<dbReference type="EMBL" id="NHPJ01000045">
    <property type="protein sequence ID" value="OYR58098.1"/>
    <property type="molecule type" value="Genomic_DNA"/>
</dbReference>
<dbReference type="RefSeq" id="WP_094530426.1">
    <property type="nucleotide sequence ID" value="NZ_NHPJ01000045.1"/>
</dbReference>
<dbReference type="Proteomes" id="UP000216308">
    <property type="component" value="Unassembled WGS sequence"/>
</dbReference>
<evidence type="ECO:0000313" key="2">
    <source>
        <dbReference type="EMBL" id="OYR58098.1"/>
    </source>
</evidence>
<proteinExistence type="predicted"/>
<name>A0A256INE6_9EURY</name>
<protein>
    <recommendedName>
        <fullName evidence="4">Phage head morphogenesis domain-containing protein</fullName>
    </recommendedName>
</protein>
<accession>A0A256INE6</accession>
<keyword evidence="3" id="KW-1185">Reference proteome</keyword>
<gene>
    <name evidence="2" type="ORF">DJ70_04120</name>
</gene>
<reference evidence="2 3" key="1">
    <citation type="journal article" date="2014" name="Front. Microbiol.">
        <title>Population and genomic analysis of the genus Halorubrum.</title>
        <authorList>
            <person name="Fullmer M.S."/>
            <person name="Soucy S.M."/>
            <person name="Swithers K.S."/>
            <person name="Makkay A.M."/>
            <person name="Wheeler R."/>
            <person name="Ventosa A."/>
            <person name="Gogarten J.P."/>
            <person name="Papke R.T."/>
        </authorList>
    </citation>
    <scope>NUCLEOTIDE SEQUENCE [LARGE SCALE GENOMIC DNA]</scope>
    <source>
        <strain evidence="2 3">Cb34</strain>
    </source>
</reference>
<feature type="region of interest" description="Disordered" evidence="1">
    <location>
        <begin position="1"/>
        <end position="26"/>
    </location>
</feature>
<evidence type="ECO:0000313" key="3">
    <source>
        <dbReference type="Proteomes" id="UP000216308"/>
    </source>
</evidence>
<sequence length="301" mass="33881">MTDYNEVDPVDPSECVHQSSMANHDSLYSNPEQAAEHLVAKFDRAEAETHFREKGYDEDRVRELVEGAVVELSKSDDTPYERIDTLLLEAIERSSWWVDGEFADGSADLSEAPGVWRERDRVPEYVREVISEVVDDTSWDWAGFEWLTVEEAKRLEDLVERRLTQPQGWSIESIVRDVQREFFAVEAAAVDIAAGATHNVLNVARERAYEDASGSEEFVYSWVGPSDHRTTPVCAGTKEKVEDRGGAVTMPTLKQLLRETADEHEDAGEGGGTPERVDVWEPHARCRHTFVRGARTAGGTR</sequence>
<organism evidence="2 3">
    <name type="scientific">Halorubrum halodurans</name>
    <dbReference type="NCBI Taxonomy" id="1383851"/>
    <lineage>
        <taxon>Archaea</taxon>
        <taxon>Methanobacteriati</taxon>
        <taxon>Methanobacteriota</taxon>
        <taxon>Stenosarchaea group</taxon>
        <taxon>Halobacteria</taxon>
        <taxon>Halobacteriales</taxon>
        <taxon>Haloferacaceae</taxon>
        <taxon>Halorubrum</taxon>
    </lineage>
</organism>
<dbReference type="AlphaFoldDB" id="A0A256INE6"/>
<evidence type="ECO:0000256" key="1">
    <source>
        <dbReference type="SAM" id="MobiDB-lite"/>
    </source>
</evidence>
<evidence type="ECO:0008006" key="4">
    <source>
        <dbReference type="Google" id="ProtNLM"/>
    </source>
</evidence>
<dbReference type="OrthoDB" id="237664at2157"/>
<feature type="compositionally biased region" description="Polar residues" evidence="1">
    <location>
        <begin position="16"/>
        <end position="26"/>
    </location>
</feature>
<feature type="compositionally biased region" description="Acidic residues" evidence="1">
    <location>
        <begin position="1"/>
        <end position="11"/>
    </location>
</feature>